<reference evidence="1 2" key="1">
    <citation type="submission" date="2018-10" db="EMBL/GenBank/DDBJ databases">
        <title>Parasedimentitalea marina sp. nov., a psychrophilic bacterium isolated from deep seawater of the New Britain Trench.</title>
        <authorList>
            <person name="Cao J."/>
        </authorList>
    </citation>
    <scope>NUCLEOTIDE SEQUENCE [LARGE SCALE GENOMIC DNA]</scope>
    <source>
        <strain evidence="1 2">W43</strain>
    </source>
</reference>
<evidence type="ECO:0008006" key="3">
    <source>
        <dbReference type="Google" id="ProtNLM"/>
    </source>
</evidence>
<sequence length="105" mass="11928">MKNSEDPMDKIKQRHRVLAILRFLDRSPDYRTNIEVLSDWHAHLALSGSKDQLVQQCRALESVGFLKLSELGEVVILALTEAGYDVARGMVFNDLVERPGLECPY</sequence>
<dbReference type="RefSeq" id="WP_127749602.1">
    <property type="nucleotide sequence ID" value="NZ_CP033219.1"/>
</dbReference>
<name>A0A3T0N4T9_9RHOB</name>
<dbReference type="KEGG" id="sedi:EBB79_15020"/>
<dbReference type="EMBL" id="CP033219">
    <property type="protein sequence ID" value="AZV79053.1"/>
    <property type="molecule type" value="Genomic_DNA"/>
</dbReference>
<organism evidence="1 2">
    <name type="scientific">Parasedimentitalea marina</name>
    <dbReference type="NCBI Taxonomy" id="2483033"/>
    <lineage>
        <taxon>Bacteria</taxon>
        <taxon>Pseudomonadati</taxon>
        <taxon>Pseudomonadota</taxon>
        <taxon>Alphaproteobacteria</taxon>
        <taxon>Rhodobacterales</taxon>
        <taxon>Paracoccaceae</taxon>
        <taxon>Parasedimentitalea</taxon>
    </lineage>
</organism>
<dbReference type="OrthoDB" id="8480252at2"/>
<protein>
    <recommendedName>
        <fullName evidence="3">ArsR family transcriptional regulator</fullName>
    </recommendedName>
</protein>
<proteinExistence type="predicted"/>
<dbReference type="AlphaFoldDB" id="A0A3T0N4T9"/>
<gene>
    <name evidence="1" type="ORF">EBB79_15020</name>
</gene>
<accession>A0A3T0N4T9</accession>
<dbReference type="Proteomes" id="UP000283063">
    <property type="component" value="Chromosome"/>
</dbReference>
<evidence type="ECO:0000313" key="2">
    <source>
        <dbReference type="Proteomes" id="UP000283063"/>
    </source>
</evidence>
<evidence type="ECO:0000313" key="1">
    <source>
        <dbReference type="EMBL" id="AZV79053.1"/>
    </source>
</evidence>
<keyword evidence="2" id="KW-1185">Reference proteome</keyword>